<accession>A0A445DDL6</accession>
<evidence type="ECO:0000313" key="1">
    <source>
        <dbReference type="EMBL" id="RYR61260.1"/>
    </source>
</evidence>
<dbReference type="AlphaFoldDB" id="A0A445DDL6"/>
<proteinExistence type="predicted"/>
<organism evidence="1 2">
    <name type="scientific">Arachis hypogaea</name>
    <name type="common">Peanut</name>
    <dbReference type="NCBI Taxonomy" id="3818"/>
    <lineage>
        <taxon>Eukaryota</taxon>
        <taxon>Viridiplantae</taxon>
        <taxon>Streptophyta</taxon>
        <taxon>Embryophyta</taxon>
        <taxon>Tracheophyta</taxon>
        <taxon>Spermatophyta</taxon>
        <taxon>Magnoliopsida</taxon>
        <taxon>eudicotyledons</taxon>
        <taxon>Gunneridae</taxon>
        <taxon>Pentapetalae</taxon>
        <taxon>rosids</taxon>
        <taxon>fabids</taxon>
        <taxon>Fabales</taxon>
        <taxon>Fabaceae</taxon>
        <taxon>Papilionoideae</taxon>
        <taxon>50 kb inversion clade</taxon>
        <taxon>dalbergioids sensu lato</taxon>
        <taxon>Dalbergieae</taxon>
        <taxon>Pterocarpus clade</taxon>
        <taxon>Arachis</taxon>
    </lineage>
</organism>
<reference evidence="1 2" key="1">
    <citation type="submission" date="2019-01" db="EMBL/GenBank/DDBJ databases">
        <title>Sequencing of cultivated peanut Arachis hypogaea provides insights into genome evolution and oil improvement.</title>
        <authorList>
            <person name="Chen X."/>
        </authorList>
    </citation>
    <scope>NUCLEOTIDE SEQUENCE [LARGE SCALE GENOMIC DNA]</scope>
    <source>
        <strain evidence="2">cv. Fuhuasheng</strain>
        <tissue evidence="1">Leaves</tissue>
    </source>
</reference>
<dbReference type="Proteomes" id="UP000289738">
    <property type="component" value="Chromosome A04"/>
</dbReference>
<protein>
    <submittedName>
        <fullName evidence="1">Uncharacterized protein</fullName>
    </submittedName>
</protein>
<dbReference type="EMBL" id="SDMP01000004">
    <property type="protein sequence ID" value="RYR61260.1"/>
    <property type="molecule type" value="Genomic_DNA"/>
</dbReference>
<keyword evidence="2" id="KW-1185">Reference proteome</keyword>
<sequence length="19" mass="2149">MPRIISNSIIALGLPFSYR</sequence>
<evidence type="ECO:0000313" key="2">
    <source>
        <dbReference type="Proteomes" id="UP000289738"/>
    </source>
</evidence>
<name>A0A445DDL6_ARAHY</name>
<comment type="caution">
    <text evidence="1">The sequence shown here is derived from an EMBL/GenBank/DDBJ whole genome shotgun (WGS) entry which is preliminary data.</text>
</comment>
<gene>
    <name evidence="1" type="ORF">Ahy_A04g018407</name>
</gene>